<comment type="caution">
    <text evidence="1">The sequence shown here is derived from an EMBL/GenBank/DDBJ whole genome shotgun (WGS) entry which is preliminary data.</text>
</comment>
<dbReference type="EMBL" id="JBEAFC010000009">
    <property type="protein sequence ID" value="KAL1540844.1"/>
    <property type="molecule type" value="Genomic_DNA"/>
</dbReference>
<accession>A0ABD1G9N8</accession>
<gene>
    <name evidence="1" type="ORF">AAHA92_25137</name>
</gene>
<keyword evidence="2" id="KW-1185">Reference proteome</keyword>
<protein>
    <submittedName>
        <fullName evidence="1">Uncharacterized protein</fullName>
    </submittedName>
</protein>
<name>A0ABD1G9N8_SALDI</name>
<sequence length="213" mass="23723">MAGRIPRQELFFYKANWTSEVDSLMLSIITRSKSTSEWDGSVIPFNLLEQVASNINTNFVFGSEPIWENLIKNDKLTTAYYYVGDPEFTCLSQLFGLSPVKTEGGNEVVLISDDTAPVGKQNVPLPQSRLQASPTMQVSESVYSPIITDDTKLRRRLFDEEGDNVEGVSTYETPQVFYVPNHEGDLVPRCAKINSKKPAKKTHLSSVSPHASS</sequence>
<dbReference type="Proteomes" id="UP001567538">
    <property type="component" value="Unassembled WGS sequence"/>
</dbReference>
<organism evidence="1 2">
    <name type="scientific">Salvia divinorum</name>
    <name type="common">Maria pastora</name>
    <name type="synonym">Diviner's sage</name>
    <dbReference type="NCBI Taxonomy" id="28513"/>
    <lineage>
        <taxon>Eukaryota</taxon>
        <taxon>Viridiplantae</taxon>
        <taxon>Streptophyta</taxon>
        <taxon>Embryophyta</taxon>
        <taxon>Tracheophyta</taxon>
        <taxon>Spermatophyta</taxon>
        <taxon>Magnoliopsida</taxon>
        <taxon>eudicotyledons</taxon>
        <taxon>Gunneridae</taxon>
        <taxon>Pentapetalae</taxon>
        <taxon>asterids</taxon>
        <taxon>lamiids</taxon>
        <taxon>Lamiales</taxon>
        <taxon>Lamiaceae</taxon>
        <taxon>Nepetoideae</taxon>
        <taxon>Mentheae</taxon>
        <taxon>Salviinae</taxon>
        <taxon>Salvia</taxon>
        <taxon>Salvia subgen. Calosphace</taxon>
    </lineage>
</organism>
<evidence type="ECO:0000313" key="2">
    <source>
        <dbReference type="Proteomes" id="UP001567538"/>
    </source>
</evidence>
<proteinExistence type="predicted"/>
<dbReference type="AlphaFoldDB" id="A0ABD1G9N8"/>
<reference evidence="1 2" key="1">
    <citation type="submission" date="2024-06" db="EMBL/GenBank/DDBJ databases">
        <title>A chromosome level genome sequence of Diviner's sage (Salvia divinorum).</title>
        <authorList>
            <person name="Ford S.A."/>
            <person name="Ro D.-K."/>
            <person name="Ness R.W."/>
            <person name="Phillips M.A."/>
        </authorList>
    </citation>
    <scope>NUCLEOTIDE SEQUENCE [LARGE SCALE GENOMIC DNA]</scope>
    <source>
        <strain evidence="1">SAF-2024a</strain>
        <tissue evidence="1">Leaf</tissue>
    </source>
</reference>
<evidence type="ECO:0000313" key="1">
    <source>
        <dbReference type="EMBL" id="KAL1540844.1"/>
    </source>
</evidence>